<evidence type="ECO:0000313" key="2">
    <source>
        <dbReference type="Proteomes" id="UP000009183"/>
    </source>
</evidence>
<keyword evidence="2" id="KW-1185">Reference proteome</keyword>
<dbReference type="InParanoid" id="D7T3K0"/>
<dbReference type="AlphaFoldDB" id="D7T3K0"/>
<dbReference type="PaxDb" id="29760-VIT_03s0088g01080.t01"/>
<accession>D7T3K0</accession>
<proteinExistence type="predicted"/>
<protein>
    <submittedName>
        <fullName evidence="1">Uncharacterized protein</fullName>
    </submittedName>
</protein>
<organism evidence="1 2">
    <name type="scientific">Vitis vinifera</name>
    <name type="common">Grape</name>
    <dbReference type="NCBI Taxonomy" id="29760"/>
    <lineage>
        <taxon>Eukaryota</taxon>
        <taxon>Viridiplantae</taxon>
        <taxon>Streptophyta</taxon>
        <taxon>Embryophyta</taxon>
        <taxon>Tracheophyta</taxon>
        <taxon>Spermatophyta</taxon>
        <taxon>Magnoliopsida</taxon>
        <taxon>eudicotyledons</taxon>
        <taxon>Gunneridae</taxon>
        <taxon>Pentapetalae</taxon>
        <taxon>rosids</taxon>
        <taxon>Vitales</taxon>
        <taxon>Vitaceae</taxon>
        <taxon>Viteae</taxon>
        <taxon>Vitis</taxon>
    </lineage>
</organism>
<evidence type="ECO:0000313" key="1">
    <source>
        <dbReference type="EMBL" id="CBI25081.3"/>
    </source>
</evidence>
<dbReference type="HOGENOM" id="CLU_2255119_0_0_1"/>
<dbReference type="Proteomes" id="UP000009183">
    <property type="component" value="Chromosome 3"/>
</dbReference>
<gene>
    <name evidence="1" type="ordered locus">VIT_03s0088g01080</name>
</gene>
<reference evidence="2" key="1">
    <citation type="journal article" date="2007" name="Nature">
        <title>The grapevine genome sequence suggests ancestral hexaploidization in major angiosperm phyla.</title>
        <authorList>
            <consortium name="The French-Italian Public Consortium for Grapevine Genome Characterization."/>
            <person name="Jaillon O."/>
            <person name="Aury J.-M."/>
            <person name="Noel B."/>
            <person name="Policriti A."/>
            <person name="Clepet C."/>
            <person name="Casagrande A."/>
            <person name="Choisne N."/>
            <person name="Aubourg S."/>
            <person name="Vitulo N."/>
            <person name="Jubin C."/>
            <person name="Vezzi A."/>
            <person name="Legeai F."/>
            <person name="Hugueney P."/>
            <person name="Dasilva C."/>
            <person name="Horner D."/>
            <person name="Mica E."/>
            <person name="Jublot D."/>
            <person name="Poulain J."/>
            <person name="Bruyere C."/>
            <person name="Billault A."/>
            <person name="Segurens B."/>
            <person name="Gouyvenoux M."/>
            <person name="Ugarte E."/>
            <person name="Cattonaro F."/>
            <person name="Anthouard V."/>
            <person name="Vico V."/>
            <person name="Del Fabbro C."/>
            <person name="Alaux M."/>
            <person name="Di Gaspero G."/>
            <person name="Dumas V."/>
            <person name="Felice N."/>
            <person name="Paillard S."/>
            <person name="Juman I."/>
            <person name="Moroldo M."/>
            <person name="Scalabrin S."/>
            <person name="Canaguier A."/>
            <person name="Le Clainche I."/>
            <person name="Malacrida G."/>
            <person name="Durand E."/>
            <person name="Pesole G."/>
            <person name="Laucou V."/>
            <person name="Chatelet P."/>
            <person name="Merdinoglu D."/>
            <person name="Delledonne M."/>
            <person name="Pezzotti M."/>
            <person name="Lecharny A."/>
            <person name="Scarpelli C."/>
            <person name="Artiguenave F."/>
            <person name="Pe M.E."/>
            <person name="Valle G."/>
            <person name="Morgante M."/>
            <person name="Caboche M."/>
            <person name="Adam-Blondon A.-F."/>
            <person name="Weissenbach J."/>
            <person name="Quetier F."/>
            <person name="Wincker P."/>
        </authorList>
    </citation>
    <scope>NUCLEOTIDE SEQUENCE [LARGE SCALE GENOMIC DNA]</scope>
    <source>
        <strain evidence="2">cv. Pinot noir / PN40024</strain>
    </source>
</reference>
<sequence length="104" mass="11933">MPNPIKNIYIKFKKIRGVKCQKASSLLTPSLSSLQSLLSRNNDSHSELPLSLHVYGSLVLFLNKLYSGYHSIECLSRRFKFEFLFILKVFCNPLALQRVKKLSS</sequence>
<name>D7T3K0_VITVI</name>
<dbReference type="EMBL" id="FN595512">
    <property type="protein sequence ID" value="CBI25081.3"/>
    <property type="molecule type" value="Genomic_DNA"/>
</dbReference>